<dbReference type="Gene3D" id="1.10.510.10">
    <property type="entry name" value="Transferase(Phosphotransferase) domain 1"/>
    <property type="match status" value="1"/>
</dbReference>
<dbReference type="RefSeq" id="WP_166052103.1">
    <property type="nucleotide sequence ID" value="NZ_JAAMPJ010000010.1"/>
</dbReference>
<keyword evidence="2" id="KW-0418">Kinase</keyword>
<comment type="caution">
    <text evidence="2">The sequence shown here is derived from an EMBL/GenBank/DDBJ whole genome shotgun (WGS) entry which is preliminary data.</text>
</comment>
<evidence type="ECO:0000259" key="1">
    <source>
        <dbReference type="PROSITE" id="PS50011"/>
    </source>
</evidence>
<gene>
    <name evidence="2" type="ORF">G7043_32125</name>
</gene>
<feature type="domain" description="Protein kinase" evidence="1">
    <location>
        <begin position="81"/>
        <end position="316"/>
    </location>
</feature>
<dbReference type="GO" id="GO:0005524">
    <property type="term" value="F:ATP binding"/>
    <property type="evidence" value="ECO:0007669"/>
    <property type="project" value="InterPro"/>
</dbReference>
<protein>
    <submittedName>
        <fullName evidence="2">Protein kinase family protein</fullName>
    </submittedName>
</protein>
<name>A0A7C9W2R7_9PSEU</name>
<dbReference type="InterPro" id="IPR011009">
    <property type="entry name" value="Kinase-like_dom_sf"/>
</dbReference>
<organism evidence="2 3">
    <name type="scientific">Lentzea alba</name>
    <dbReference type="NCBI Taxonomy" id="2714351"/>
    <lineage>
        <taxon>Bacteria</taxon>
        <taxon>Bacillati</taxon>
        <taxon>Actinomycetota</taxon>
        <taxon>Actinomycetes</taxon>
        <taxon>Pseudonocardiales</taxon>
        <taxon>Pseudonocardiaceae</taxon>
        <taxon>Lentzea</taxon>
    </lineage>
</organism>
<proteinExistence type="predicted"/>
<keyword evidence="2" id="KW-0808">Transferase</keyword>
<dbReference type="SUPFAM" id="SSF56112">
    <property type="entry name" value="Protein kinase-like (PK-like)"/>
    <property type="match status" value="1"/>
</dbReference>
<evidence type="ECO:0000313" key="2">
    <source>
        <dbReference type="EMBL" id="NGY63577.1"/>
    </source>
</evidence>
<keyword evidence="3" id="KW-1185">Reference proteome</keyword>
<sequence length="316" mass="35668">MTRLHTHATLSAALSRLGDQDLSDLLERAEPGGAGIGGPTALLEVGGTPVFVKRLPLTDLELRPEHIGSTANLFDLPVHTHYGVGLIGAAGFGAWRELAAHTMTTNWVLQGEHDGFPLMYHWRVLPHPGQTLPEELDQAVDYWGPEIGPRIEALRASKCSIALFLEYFPHNLHDWLNRQDDLETACEMVERELAAGVEFMNSQGLLHFDGHFQNVLTDGERLYFADYGLAISSEFDLSEEEIAFFTENQDYDRAYTVTHLVMWFAYALRYQGVPPRVAAILNRHNEVAAVMKDFYRRFQHESRRPPYPAADLRSVR</sequence>
<dbReference type="Proteomes" id="UP000481360">
    <property type="component" value="Unassembled WGS sequence"/>
</dbReference>
<reference evidence="2 3" key="1">
    <citation type="submission" date="2020-03" db="EMBL/GenBank/DDBJ databases">
        <title>Isolation and identification of active actinomycetes.</title>
        <authorList>
            <person name="Sun X."/>
        </authorList>
    </citation>
    <scope>NUCLEOTIDE SEQUENCE [LARGE SCALE GENOMIC DNA]</scope>
    <source>
        <strain evidence="2 3">NEAU-D13</strain>
    </source>
</reference>
<dbReference type="PROSITE" id="PS50011">
    <property type="entry name" value="PROTEIN_KINASE_DOM"/>
    <property type="match status" value="1"/>
</dbReference>
<dbReference type="EMBL" id="JAAMPJ010000010">
    <property type="protein sequence ID" value="NGY63577.1"/>
    <property type="molecule type" value="Genomic_DNA"/>
</dbReference>
<evidence type="ECO:0000313" key="3">
    <source>
        <dbReference type="Proteomes" id="UP000481360"/>
    </source>
</evidence>
<dbReference type="InterPro" id="IPR000719">
    <property type="entry name" value="Prot_kinase_dom"/>
</dbReference>
<accession>A0A7C9W2R7</accession>
<dbReference type="GO" id="GO:0004672">
    <property type="term" value="F:protein kinase activity"/>
    <property type="evidence" value="ECO:0007669"/>
    <property type="project" value="InterPro"/>
</dbReference>
<dbReference type="AlphaFoldDB" id="A0A7C9W2R7"/>